<proteinExistence type="predicted"/>
<evidence type="ECO:0000256" key="2">
    <source>
        <dbReference type="ARBA" id="ARBA00023125"/>
    </source>
</evidence>
<dbReference type="PANTHER" id="PTHR31744:SF220">
    <property type="entry name" value="LOW QUALITY PROTEIN: NAC DOMAIN-CONTAINING PROTEIN 90-LIKE"/>
    <property type="match status" value="1"/>
</dbReference>
<evidence type="ECO:0000256" key="1">
    <source>
        <dbReference type="ARBA" id="ARBA00023015"/>
    </source>
</evidence>
<name>A0ABC9EAV7_9POAL</name>
<protein>
    <recommendedName>
        <fullName evidence="6">NAC domain-containing protein</fullName>
    </recommendedName>
</protein>
<keyword evidence="2" id="KW-0238">DNA-binding</keyword>
<sequence>MRCVMCLSFQPGAMPNLQRLKLCFNAHGGENNSLVLNGIEHLLKLQEVAGRIGVHPGGDESERRVVKLSFEDTIGKNRRCCPRSNLQLVDFIEEEYPPLDKLHRRQEEEGSSIQIEKDCTEDMNKHADSSSWSPKPRGDHERIHNSAAMAKQAPGFRFNPTEEELVCFYLRNKLNGVRLGNMERVIPVADVHTLNPWQLPEAHSGELSVREPWFYFCPQQERKARGGRSSRTTPSGYWKAAGTPALVYAAAGHPIGMKKTMVFYRGRAPGGAKTEWKLNEYRALAEEGDCAAAHAGVPVPPSLNLQTRNEFTLCRLYTKSGSTRQFDRRPSAAAAADGGSENLAAAAALVNRLNKEETGWWKRRRADTSSSDGDGDTQQRLRQKGTDWGLIDDMADLSEVIDN</sequence>
<dbReference type="AlphaFoldDB" id="A0ABC9EAV7"/>
<evidence type="ECO:0000313" key="8">
    <source>
        <dbReference type="Proteomes" id="UP001497457"/>
    </source>
</evidence>
<dbReference type="PROSITE" id="PS51005">
    <property type="entry name" value="NAC"/>
    <property type="match status" value="1"/>
</dbReference>
<feature type="region of interest" description="Disordered" evidence="5">
    <location>
        <begin position="361"/>
        <end position="387"/>
    </location>
</feature>
<evidence type="ECO:0000256" key="4">
    <source>
        <dbReference type="ARBA" id="ARBA00023242"/>
    </source>
</evidence>
<gene>
    <name evidence="7" type="ORF">URODEC1_LOCUS93692</name>
</gene>
<dbReference type="Gene3D" id="2.170.150.80">
    <property type="entry name" value="NAC domain"/>
    <property type="match status" value="1"/>
</dbReference>
<evidence type="ECO:0000259" key="6">
    <source>
        <dbReference type="PROSITE" id="PS51005"/>
    </source>
</evidence>
<dbReference type="Pfam" id="PF02365">
    <property type="entry name" value="NAM"/>
    <property type="match status" value="1"/>
</dbReference>
<dbReference type="SUPFAM" id="SSF101941">
    <property type="entry name" value="NAC domain"/>
    <property type="match status" value="1"/>
</dbReference>
<evidence type="ECO:0000313" key="7">
    <source>
        <dbReference type="EMBL" id="CAL5054278.1"/>
    </source>
</evidence>
<reference evidence="7" key="1">
    <citation type="submission" date="2024-10" db="EMBL/GenBank/DDBJ databases">
        <authorList>
            <person name="Ryan C."/>
        </authorList>
    </citation>
    <scope>NUCLEOTIDE SEQUENCE [LARGE SCALE GENOMIC DNA]</scope>
</reference>
<dbReference type="InterPro" id="IPR036093">
    <property type="entry name" value="NAC_dom_sf"/>
</dbReference>
<keyword evidence="4" id="KW-0539">Nucleus</keyword>
<keyword evidence="8" id="KW-1185">Reference proteome</keyword>
<dbReference type="GO" id="GO:0003677">
    <property type="term" value="F:DNA binding"/>
    <property type="evidence" value="ECO:0007669"/>
    <property type="project" value="UniProtKB-KW"/>
</dbReference>
<accession>A0ABC9EAV7</accession>
<keyword evidence="1" id="KW-0805">Transcription regulation</keyword>
<dbReference type="EMBL" id="OZ075146">
    <property type="protein sequence ID" value="CAL5054278.1"/>
    <property type="molecule type" value="Genomic_DNA"/>
</dbReference>
<evidence type="ECO:0000256" key="3">
    <source>
        <dbReference type="ARBA" id="ARBA00023163"/>
    </source>
</evidence>
<dbReference type="Proteomes" id="UP001497457">
    <property type="component" value="Chromosome 36b"/>
</dbReference>
<keyword evidence="3" id="KW-0804">Transcription</keyword>
<evidence type="ECO:0000256" key="5">
    <source>
        <dbReference type="SAM" id="MobiDB-lite"/>
    </source>
</evidence>
<dbReference type="PANTHER" id="PTHR31744">
    <property type="entry name" value="PROTEIN CUP-SHAPED COTYLEDON 2-RELATED"/>
    <property type="match status" value="1"/>
</dbReference>
<dbReference type="InterPro" id="IPR003441">
    <property type="entry name" value="NAC-dom"/>
</dbReference>
<feature type="domain" description="NAC" evidence="6">
    <location>
        <begin position="152"/>
        <end position="319"/>
    </location>
</feature>
<organism evidence="7 8">
    <name type="scientific">Urochloa decumbens</name>
    <dbReference type="NCBI Taxonomy" id="240449"/>
    <lineage>
        <taxon>Eukaryota</taxon>
        <taxon>Viridiplantae</taxon>
        <taxon>Streptophyta</taxon>
        <taxon>Embryophyta</taxon>
        <taxon>Tracheophyta</taxon>
        <taxon>Spermatophyta</taxon>
        <taxon>Magnoliopsida</taxon>
        <taxon>Liliopsida</taxon>
        <taxon>Poales</taxon>
        <taxon>Poaceae</taxon>
        <taxon>PACMAD clade</taxon>
        <taxon>Panicoideae</taxon>
        <taxon>Panicodae</taxon>
        <taxon>Paniceae</taxon>
        <taxon>Melinidinae</taxon>
        <taxon>Urochloa</taxon>
    </lineage>
</organism>